<name>A0A135V8T1_9PEZI</name>
<comment type="caution">
    <text evidence="1">The sequence shown here is derived from an EMBL/GenBank/DDBJ whole genome shotgun (WGS) entry which is preliminary data.</text>
</comment>
<dbReference type="EMBL" id="JFFI01000164">
    <property type="protein sequence ID" value="KXH69110.1"/>
    <property type="molecule type" value="Genomic_DNA"/>
</dbReference>
<dbReference type="PANTHER" id="PTHR36681">
    <property type="entry name" value="NUCLEAR GTPASE, GERMINAL CENTER-ASSOCIATED, TANDEM DUPLICATE 3"/>
    <property type="match status" value="1"/>
</dbReference>
<evidence type="ECO:0000313" key="2">
    <source>
        <dbReference type="Proteomes" id="UP000070121"/>
    </source>
</evidence>
<protein>
    <submittedName>
        <fullName evidence="1">Uncharacterized protein</fullName>
    </submittedName>
</protein>
<evidence type="ECO:0000313" key="1">
    <source>
        <dbReference type="EMBL" id="KXH69110.1"/>
    </source>
</evidence>
<dbReference type="PANTHER" id="PTHR36681:SF3">
    <property type="entry name" value="NUCLEAR GTPASE, GERMINAL CENTER-ASSOCIATED, TANDEM DUPLICATE 3"/>
    <property type="match status" value="1"/>
</dbReference>
<dbReference type="AlphaFoldDB" id="A0A135V8T1"/>
<gene>
    <name evidence="1" type="ORF">CSAL01_01472</name>
</gene>
<dbReference type="OrthoDB" id="3598281at2759"/>
<accession>A0A135V8T1</accession>
<organism evidence="1 2">
    <name type="scientific">Colletotrichum salicis</name>
    <dbReference type="NCBI Taxonomy" id="1209931"/>
    <lineage>
        <taxon>Eukaryota</taxon>
        <taxon>Fungi</taxon>
        <taxon>Dikarya</taxon>
        <taxon>Ascomycota</taxon>
        <taxon>Pezizomycotina</taxon>
        <taxon>Sordariomycetes</taxon>
        <taxon>Hypocreomycetidae</taxon>
        <taxon>Glomerellales</taxon>
        <taxon>Glomerellaceae</taxon>
        <taxon>Colletotrichum</taxon>
        <taxon>Colletotrichum acutatum species complex</taxon>
    </lineage>
</organism>
<sequence length="167" mass="18984">MKQLGIHDYDHDESSTIFKLNRQLELYKLKVVRLAAHSRMGIDDAQKDANRALTTPIAEAMAPGYEKCGLMRGNGSVQKIKAKIEEYVLNRKVKMFRDAIRNVKDVLEDGLKMVDEDVAADIKNIGVTMYGDYILALAEKHESAHRLEEASKREMLGFLERAAEQFK</sequence>
<dbReference type="STRING" id="1209931.A0A135V8T1"/>
<reference evidence="1 2" key="1">
    <citation type="submission" date="2014-02" db="EMBL/GenBank/DDBJ databases">
        <title>The genome sequence of Colletotrichum salicis CBS 607.94.</title>
        <authorList>
            <person name="Baroncelli R."/>
            <person name="Thon M.R."/>
        </authorList>
    </citation>
    <scope>NUCLEOTIDE SEQUENCE [LARGE SCALE GENOMIC DNA]</scope>
    <source>
        <strain evidence="1 2">CBS 607.94</strain>
    </source>
</reference>
<dbReference type="Proteomes" id="UP000070121">
    <property type="component" value="Unassembled WGS sequence"/>
</dbReference>
<proteinExistence type="predicted"/>
<keyword evidence="2" id="KW-1185">Reference proteome</keyword>